<feature type="transmembrane region" description="Helical" evidence="1">
    <location>
        <begin position="32"/>
        <end position="53"/>
    </location>
</feature>
<dbReference type="EMBL" id="CM004397">
    <property type="protein sequence ID" value="OAY37085.1"/>
    <property type="molecule type" value="Genomic_DNA"/>
</dbReference>
<dbReference type="AlphaFoldDB" id="A0A2C9V0G0"/>
<name>A0A2C9V0G0_MANES</name>
<evidence type="ECO:0000313" key="2">
    <source>
        <dbReference type="EMBL" id="OAY37085.1"/>
    </source>
</evidence>
<sequence>MLWRNFHHEEPSNVSSSTDLHIRTELCSSNCFFFWILLVMRLSFNAFSVLALLETSNSNPGRC</sequence>
<keyword evidence="1" id="KW-0472">Membrane</keyword>
<evidence type="ECO:0000256" key="1">
    <source>
        <dbReference type="SAM" id="Phobius"/>
    </source>
</evidence>
<protein>
    <submittedName>
        <fullName evidence="2">Uncharacterized protein</fullName>
    </submittedName>
</protein>
<keyword evidence="1" id="KW-0812">Transmembrane</keyword>
<accession>A0A2C9V0G0</accession>
<keyword evidence="1" id="KW-1133">Transmembrane helix</keyword>
<organism evidence="2">
    <name type="scientific">Manihot esculenta</name>
    <name type="common">Cassava</name>
    <name type="synonym">Jatropha manihot</name>
    <dbReference type="NCBI Taxonomy" id="3983"/>
    <lineage>
        <taxon>Eukaryota</taxon>
        <taxon>Viridiplantae</taxon>
        <taxon>Streptophyta</taxon>
        <taxon>Embryophyta</taxon>
        <taxon>Tracheophyta</taxon>
        <taxon>Spermatophyta</taxon>
        <taxon>Magnoliopsida</taxon>
        <taxon>eudicotyledons</taxon>
        <taxon>Gunneridae</taxon>
        <taxon>Pentapetalae</taxon>
        <taxon>rosids</taxon>
        <taxon>fabids</taxon>
        <taxon>Malpighiales</taxon>
        <taxon>Euphorbiaceae</taxon>
        <taxon>Crotonoideae</taxon>
        <taxon>Manihoteae</taxon>
        <taxon>Manihot</taxon>
    </lineage>
</organism>
<gene>
    <name evidence="2" type="ORF">MANES_11G073700</name>
</gene>
<proteinExistence type="predicted"/>
<reference evidence="2" key="1">
    <citation type="submission" date="2016-02" db="EMBL/GenBank/DDBJ databases">
        <title>WGS assembly of Manihot esculenta.</title>
        <authorList>
            <person name="Bredeson J.V."/>
            <person name="Prochnik S.E."/>
            <person name="Lyons J.B."/>
            <person name="Schmutz J."/>
            <person name="Grimwood J."/>
            <person name="Vrebalov J."/>
            <person name="Bart R.S."/>
            <person name="Amuge T."/>
            <person name="Ferguson M.E."/>
            <person name="Green R."/>
            <person name="Putnam N."/>
            <person name="Stites J."/>
            <person name="Rounsley S."/>
            <person name="Rokhsar D.S."/>
        </authorList>
    </citation>
    <scope>NUCLEOTIDE SEQUENCE [LARGE SCALE GENOMIC DNA]</scope>
    <source>
        <tissue evidence="2">Leaf</tissue>
    </source>
</reference>